<dbReference type="RefSeq" id="WP_309940478.1">
    <property type="nucleotide sequence ID" value="NZ_AP025306.1"/>
</dbReference>
<organism evidence="2 3">
    <name type="scientific">Aureibacter tunicatorum</name>
    <dbReference type="NCBI Taxonomy" id="866807"/>
    <lineage>
        <taxon>Bacteria</taxon>
        <taxon>Pseudomonadati</taxon>
        <taxon>Bacteroidota</taxon>
        <taxon>Cytophagia</taxon>
        <taxon>Cytophagales</taxon>
        <taxon>Persicobacteraceae</taxon>
        <taxon>Aureibacter</taxon>
    </lineage>
</organism>
<dbReference type="AlphaFoldDB" id="A0AAE3XR54"/>
<name>A0AAE3XR54_9BACT</name>
<gene>
    <name evidence="2" type="ORF">HNQ88_003570</name>
</gene>
<dbReference type="EMBL" id="JAVDQD010000005">
    <property type="protein sequence ID" value="MDR6240494.1"/>
    <property type="molecule type" value="Genomic_DNA"/>
</dbReference>
<keyword evidence="3" id="KW-1185">Reference proteome</keyword>
<feature type="domain" description="Phosphodiester glycosidase" evidence="1">
    <location>
        <begin position="72"/>
        <end position="222"/>
    </location>
</feature>
<dbReference type="Proteomes" id="UP001185092">
    <property type="component" value="Unassembled WGS sequence"/>
</dbReference>
<evidence type="ECO:0000313" key="2">
    <source>
        <dbReference type="EMBL" id="MDR6240494.1"/>
    </source>
</evidence>
<evidence type="ECO:0000313" key="3">
    <source>
        <dbReference type="Proteomes" id="UP001185092"/>
    </source>
</evidence>
<evidence type="ECO:0000259" key="1">
    <source>
        <dbReference type="Pfam" id="PF09992"/>
    </source>
</evidence>
<reference evidence="2" key="1">
    <citation type="submission" date="2023-07" db="EMBL/GenBank/DDBJ databases">
        <title>Genomic Encyclopedia of Type Strains, Phase IV (KMG-IV): sequencing the most valuable type-strain genomes for metagenomic binning, comparative biology and taxonomic classification.</title>
        <authorList>
            <person name="Goeker M."/>
        </authorList>
    </citation>
    <scope>NUCLEOTIDE SEQUENCE</scope>
    <source>
        <strain evidence="2">DSM 26174</strain>
    </source>
</reference>
<protein>
    <submittedName>
        <fullName evidence="2">Uncharacterized protein YigE (DUF2233 family)</fullName>
    </submittedName>
</protein>
<dbReference type="InterPro" id="IPR018711">
    <property type="entry name" value="NAGPA"/>
</dbReference>
<accession>A0AAE3XR54</accession>
<proteinExistence type="predicted"/>
<dbReference type="Pfam" id="PF09992">
    <property type="entry name" value="NAGPA"/>
    <property type="match status" value="1"/>
</dbReference>
<sequence length="241" mass="27279">MQRSFFFALLVVFSFCIVSFDRVEHKVDEDLFVLHEAIPKSGKLKFYWKDGNGRRFESLGNLRKHLSENGEKLIFAVNGGMYDSKRKPQGLYVEDGTVKQNLDTCEDGYGNFYMQPNGVFYLKKEGKAEIVSTHDFELDSTIEFATQSGPMLLINGEYHKKLMKGSANVHIRNGVGILPNGNALFAMSKDKVNFYDLATLFKQKGCDNALYLDGYVSRTFASKSNWEQIDGDFGVIIAEVE</sequence>
<comment type="caution">
    <text evidence="2">The sequence shown here is derived from an EMBL/GenBank/DDBJ whole genome shotgun (WGS) entry which is preliminary data.</text>
</comment>